<reference evidence="1 2" key="1">
    <citation type="submission" date="2018-09" db="EMBL/GenBank/DDBJ databases">
        <title>Whole genome based analysis of evolution and adaptive divergence in Indian and Brazilian strains of Azospirillum brasilense.</title>
        <authorList>
            <person name="Singh C."/>
            <person name="Tripathi A.K."/>
        </authorList>
    </citation>
    <scope>NUCLEOTIDE SEQUENCE [LARGE SCALE GENOMIC DNA]</scope>
    <source>
        <strain evidence="1 2">MTCC4039</strain>
    </source>
</reference>
<dbReference type="Proteomes" id="UP000298693">
    <property type="component" value="Chromosome"/>
</dbReference>
<dbReference type="RefSeq" id="WP_137138640.1">
    <property type="nucleotide sequence ID" value="NZ_CP032345.1"/>
</dbReference>
<sequence length="173" mass="18199">MMRIDSATKAVDLHGPGKNGFKDGNPLLGDPATTLNAAMFNHLQEEIARAVEAFGGTLDPTKYDQLATMLGAFTRSYGPVGCQMLPGGLLLQWCRYLTTSAGGVGTFVHPEAFRVAKLLPIVSVAGTATNPSSSFTASWDDVSDLNPLVSTRVSSRVNGVLALANVQVFVLGT</sequence>
<dbReference type="EMBL" id="CP032345">
    <property type="protein sequence ID" value="QCO13986.1"/>
    <property type="molecule type" value="Genomic_DNA"/>
</dbReference>
<protein>
    <submittedName>
        <fullName evidence="1">Uncharacterized protein</fullName>
    </submittedName>
</protein>
<organism evidence="1 2">
    <name type="scientific">Azospirillum brasilense</name>
    <dbReference type="NCBI Taxonomy" id="192"/>
    <lineage>
        <taxon>Bacteria</taxon>
        <taxon>Pseudomonadati</taxon>
        <taxon>Pseudomonadota</taxon>
        <taxon>Alphaproteobacteria</taxon>
        <taxon>Rhodospirillales</taxon>
        <taxon>Azospirillaceae</taxon>
        <taxon>Azospirillum</taxon>
    </lineage>
</organism>
<evidence type="ECO:0000313" key="1">
    <source>
        <dbReference type="EMBL" id="QCO13986.1"/>
    </source>
</evidence>
<evidence type="ECO:0000313" key="2">
    <source>
        <dbReference type="Proteomes" id="UP000298693"/>
    </source>
</evidence>
<proteinExistence type="predicted"/>
<name>A0A4D8R030_AZOBR</name>
<dbReference type="AlphaFoldDB" id="A0A4D8R030"/>
<gene>
    <name evidence="1" type="ORF">D3869_01355</name>
</gene>
<accession>A0A4D8R030</accession>